<accession>A0A4R1NCA1</accession>
<evidence type="ECO:0000313" key="6">
    <source>
        <dbReference type="EMBL" id="TCL05012.1"/>
    </source>
</evidence>
<dbReference type="GO" id="GO:0003700">
    <property type="term" value="F:DNA-binding transcription factor activity"/>
    <property type="evidence" value="ECO:0007669"/>
    <property type="project" value="InterPro"/>
</dbReference>
<dbReference type="InterPro" id="IPR058163">
    <property type="entry name" value="LysR-type_TF_proteobact-type"/>
</dbReference>
<evidence type="ECO:0000256" key="3">
    <source>
        <dbReference type="ARBA" id="ARBA00023125"/>
    </source>
</evidence>
<dbReference type="RefSeq" id="WP_207917861.1">
    <property type="nucleotide sequence ID" value="NZ_SJOI01000001.1"/>
</dbReference>
<keyword evidence="4" id="KW-0804">Transcription</keyword>
<evidence type="ECO:0000313" key="7">
    <source>
        <dbReference type="Proteomes" id="UP000294555"/>
    </source>
</evidence>
<evidence type="ECO:0000256" key="4">
    <source>
        <dbReference type="ARBA" id="ARBA00023163"/>
    </source>
</evidence>
<dbReference type="AlphaFoldDB" id="A0A4R1NCA1"/>
<reference evidence="6 7" key="1">
    <citation type="submission" date="2019-02" db="EMBL/GenBank/DDBJ databases">
        <title>Investigation of anaerobic lignin degradation for improved lignocellulosic biofuels.</title>
        <authorList>
            <person name="Deangelis K."/>
        </authorList>
    </citation>
    <scope>NUCLEOTIDE SEQUENCE [LARGE SCALE GENOMIC DNA]</scope>
    <source>
        <strain evidence="6 7">159R</strain>
    </source>
</reference>
<comment type="similarity">
    <text evidence="1">Belongs to the LysR transcriptional regulatory family.</text>
</comment>
<dbReference type="InterPro" id="IPR005119">
    <property type="entry name" value="LysR_subst-bd"/>
</dbReference>
<dbReference type="GO" id="GO:0006351">
    <property type="term" value="P:DNA-templated transcription"/>
    <property type="evidence" value="ECO:0007669"/>
    <property type="project" value="TreeGrafter"/>
</dbReference>
<comment type="caution">
    <text evidence="6">The sequence shown here is derived from an EMBL/GenBank/DDBJ whole genome shotgun (WGS) entry which is preliminary data.</text>
</comment>
<dbReference type="Gene3D" id="3.40.190.290">
    <property type="match status" value="1"/>
</dbReference>
<dbReference type="InterPro" id="IPR036390">
    <property type="entry name" value="WH_DNA-bd_sf"/>
</dbReference>
<dbReference type="InterPro" id="IPR000847">
    <property type="entry name" value="LysR_HTH_N"/>
</dbReference>
<keyword evidence="7" id="KW-1185">Reference proteome</keyword>
<evidence type="ECO:0000256" key="2">
    <source>
        <dbReference type="ARBA" id="ARBA00023015"/>
    </source>
</evidence>
<dbReference type="SUPFAM" id="SSF46785">
    <property type="entry name" value="Winged helix' DNA-binding domain"/>
    <property type="match status" value="1"/>
</dbReference>
<dbReference type="Gene3D" id="1.10.10.10">
    <property type="entry name" value="Winged helix-like DNA-binding domain superfamily/Winged helix DNA-binding domain"/>
    <property type="match status" value="1"/>
</dbReference>
<dbReference type="SUPFAM" id="SSF53850">
    <property type="entry name" value="Periplasmic binding protein-like II"/>
    <property type="match status" value="1"/>
</dbReference>
<dbReference type="Proteomes" id="UP000294555">
    <property type="component" value="Unassembled WGS sequence"/>
</dbReference>
<sequence>MLKPIGVMTRSSPLLQKTLSARLRSRRHRTAAIEPKGVMELLQSLRVFARLADLGSFTKTANAMQINRPHVTHIIQELEASLGVRLFHRTTRKVILTAEGEAFYGRVTDILNDIAEATSLFSANDENICGRLRIDLPVALAQSCFMASLRDFNRTYPNISLILGVTDRTIDLIAEGVDCVVRLGELPNTSMVGRRIGMAPLITCASPGYLLEFGNPATLDELARHQAVNYFSGASRKPLEWRFLVNGKERVINLRSGILVNDSAAYIEAGLAGFGILQALGVSVDHHISSGALVEVLPQYRPKPRPISVLYPSRMHLAPQVRAFVDWVTEYFPALHGNWLET</sequence>
<keyword evidence="2" id="KW-0805">Transcription regulation</keyword>
<dbReference type="FunFam" id="1.10.10.10:FF:000001">
    <property type="entry name" value="LysR family transcriptional regulator"/>
    <property type="match status" value="1"/>
</dbReference>
<organism evidence="6 7">
    <name type="scientific">Sodalis ligni</name>
    <dbReference type="NCBI Taxonomy" id="2697027"/>
    <lineage>
        <taxon>Bacteria</taxon>
        <taxon>Pseudomonadati</taxon>
        <taxon>Pseudomonadota</taxon>
        <taxon>Gammaproteobacteria</taxon>
        <taxon>Enterobacterales</taxon>
        <taxon>Bruguierivoracaceae</taxon>
        <taxon>Sodalis</taxon>
    </lineage>
</organism>
<dbReference type="EMBL" id="SJOI01000001">
    <property type="protein sequence ID" value="TCL05012.1"/>
    <property type="molecule type" value="Genomic_DNA"/>
</dbReference>
<dbReference type="PANTHER" id="PTHR30537">
    <property type="entry name" value="HTH-TYPE TRANSCRIPTIONAL REGULATOR"/>
    <property type="match status" value="1"/>
</dbReference>
<keyword evidence="3" id="KW-0238">DNA-binding</keyword>
<dbReference type="PROSITE" id="PS50931">
    <property type="entry name" value="HTH_LYSR"/>
    <property type="match status" value="1"/>
</dbReference>
<name>A0A4R1NCA1_9GAMM</name>
<dbReference type="GO" id="GO:0043565">
    <property type="term" value="F:sequence-specific DNA binding"/>
    <property type="evidence" value="ECO:0007669"/>
    <property type="project" value="TreeGrafter"/>
</dbReference>
<dbReference type="CDD" id="cd08472">
    <property type="entry name" value="PBP2_CrgA_like_3"/>
    <property type="match status" value="1"/>
</dbReference>
<dbReference type="Pfam" id="PF03466">
    <property type="entry name" value="LysR_substrate"/>
    <property type="match status" value="1"/>
</dbReference>
<dbReference type="InterPro" id="IPR036388">
    <property type="entry name" value="WH-like_DNA-bd_sf"/>
</dbReference>
<feature type="domain" description="HTH lysR-type" evidence="5">
    <location>
        <begin position="40"/>
        <end position="97"/>
    </location>
</feature>
<evidence type="ECO:0000256" key="1">
    <source>
        <dbReference type="ARBA" id="ARBA00009437"/>
    </source>
</evidence>
<proteinExistence type="inferred from homology"/>
<protein>
    <submittedName>
        <fullName evidence="6">LysR family transcriptional regulator for bpeEF and oprC</fullName>
    </submittedName>
</protein>
<gene>
    <name evidence="6" type="ORF">EZJ58_3166</name>
</gene>
<evidence type="ECO:0000259" key="5">
    <source>
        <dbReference type="PROSITE" id="PS50931"/>
    </source>
</evidence>
<dbReference type="PANTHER" id="PTHR30537:SF72">
    <property type="entry name" value="LYSR FAMILY TRANSCRIPTIONAL REGULATOR"/>
    <property type="match status" value="1"/>
</dbReference>
<dbReference type="Pfam" id="PF00126">
    <property type="entry name" value="HTH_1"/>
    <property type="match status" value="1"/>
</dbReference>